<dbReference type="Proteomes" id="UP000448943">
    <property type="component" value="Unassembled WGS sequence"/>
</dbReference>
<gene>
    <name evidence="1" type="ORF">ERL59_03730</name>
</gene>
<reference evidence="1 2" key="1">
    <citation type="submission" date="2019-01" db="EMBL/GenBank/DDBJ databases">
        <title>Chengkuizengella sp. nov., isolated from deep-sea sediment of East Pacific Ocean.</title>
        <authorList>
            <person name="Yang J."/>
            <person name="Lai Q."/>
            <person name="Shao Z."/>
        </authorList>
    </citation>
    <scope>NUCLEOTIDE SEQUENCE [LARGE SCALE GENOMIC DNA]</scope>
    <source>
        <strain evidence="1 2">YPA3-1-1</strain>
    </source>
</reference>
<proteinExistence type="predicted"/>
<comment type="caution">
    <text evidence="1">The sequence shown here is derived from an EMBL/GenBank/DDBJ whole genome shotgun (WGS) entry which is preliminary data.</text>
</comment>
<name>A0A6N9PX33_9BACL</name>
<evidence type="ECO:0000313" key="1">
    <source>
        <dbReference type="EMBL" id="NBI28069.1"/>
    </source>
</evidence>
<sequence>MRKSIIWISSVSLAIVLGVSLGFVYNSNNDTHVEDNNTLTAPITNNLSEEFWNVDLIVKGKVIQEEATFQKDTGVDTKIPSKMEVTPATIEVDEVIYGNEPNKTITYLQHGNSNETAKPKHVQKNDEVILILTRTTDGQYWSYNFDDGIWYVKNGKVKSNTSEKYLVDYKDKDAKDFIKEIRKAAKNKKKNENYKQ</sequence>
<organism evidence="1 2">
    <name type="scientific">Chengkuizengella marina</name>
    <dbReference type="NCBI Taxonomy" id="2507566"/>
    <lineage>
        <taxon>Bacteria</taxon>
        <taxon>Bacillati</taxon>
        <taxon>Bacillota</taxon>
        <taxon>Bacilli</taxon>
        <taxon>Bacillales</taxon>
        <taxon>Paenibacillaceae</taxon>
        <taxon>Chengkuizengella</taxon>
    </lineage>
</organism>
<dbReference type="EMBL" id="SIJB01000009">
    <property type="protein sequence ID" value="NBI28069.1"/>
    <property type="molecule type" value="Genomic_DNA"/>
</dbReference>
<accession>A0A6N9PX33</accession>
<dbReference type="AlphaFoldDB" id="A0A6N9PX33"/>
<protein>
    <submittedName>
        <fullName evidence="1">Uncharacterized protein</fullName>
    </submittedName>
</protein>
<evidence type="ECO:0000313" key="2">
    <source>
        <dbReference type="Proteomes" id="UP000448943"/>
    </source>
</evidence>
<keyword evidence="2" id="KW-1185">Reference proteome</keyword>